<gene>
    <name evidence="1" type="primary">GGPS1_1</name>
    <name evidence="1" type="ORF">EV182_006311</name>
</gene>
<evidence type="ECO:0000313" key="1">
    <source>
        <dbReference type="EMBL" id="KAJ1672879.1"/>
    </source>
</evidence>
<dbReference type="EMBL" id="JAMZIH010007695">
    <property type="protein sequence ID" value="KAJ1672879.1"/>
    <property type="molecule type" value="Genomic_DNA"/>
</dbReference>
<dbReference type="Proteomes" id="UP001145114">
    <property type="component" value="Unassembled WGS sequence"/>
</dbReference>
<comment type="caution">
    <text evidence="1">The sequence shown here is derived from an EMBL/GenBank/DDBJ whole genome shotgun (WGS) entry which is preliminary data.</text>
</comment>
<sequence>MITPSPSSFNKPIYTPTDTSMEQVILEPYEYLKRMPGNDFPSLLVQAFNQWLKIPNDKLRTITEILTMMNTSALM</sequence>
<organism evidence="1 2">
    <name type="scientific">Spiromyces aspiralis</name>
    <dbReference type="NCBI Taxonomy" id="68401"/>
    <lineage>
        <taxon>Eukaryota</taxon>
        <taxon>Fungi</taxon>
        <taxon>Fungi incertae sedis</taxon>
        <taxon>Zoopagomycota</taxon>
        <taxon>Kickxellomycotina</taxon>
        <taxon>Kickxellomycetes</taxon>
        <taxon>Kickxellales</taxon>
        <taxon>Kickxellaceae</taxon>
        <taxon>Spiromyces</taxon>
    </lineage>
</organism>
<accession>A0ACC1HG07</accession>
<proteinExistence type="predicted"/>
<name>A0ACC1HG07_9FUNG</name>
<protein>
    <submittedName>
        <fullName evidence="1">Geranylgeranyl pyrophosphate synthase</fullName>
    </submittedName>
</protein>
<evidence type="ECO:0000313" key="2">
    <source>
        <dbReference type="Proteomes" id="UP001145114"/>
    </source>
</evidence>
<keyword evidence="2" id="KW-1185">Reference proteome</keyword>
<reference evidence="1" key="1">
    <citation type="submission" date="2022-06" db="EMBL/GenBank/DDBJ databases">
        <title>Phylogenomic reconstructions and comparative analyses of Kickxellomycotina fungi.</title>
        <authorList>
            <person name="Reynolds N.K."/>
            <person name="Stajich J.E."/>
            <person name="Barry K."/>
            <person name="Grigoriev I.V."/>
            <person name="Crous P."/>
            <person name="Smith M.E."/>
        </authorList>
    </citation>
    <scope>NUCLEOTIDE SEQUENCE</scope>
    <source>
        <strain evidence="1">RSA 2271</strain>
    </source>
</reference>